<dbReference type="PROSITE" id="PS51029">
    <property type="entry name" value="MADF"/>
    <property type="match status" value="1"/>
</dbReference>
<evidence type="ECO:0000259" key="1">
    <source>
        <dbReference type="PROSITE" id="PS51029"/>
    </source>
</evidence>
<dbReference type="InterPro" id="IPR006578">
    <property type="entry name" value="MADF-dom"/>
</dbReference>
<organism evidence="2 3">
    <name type="scientific">Brenthis ino</name>
    <name type="common">lesser marbled fritillary</name>
    <dbReference type="NCBI Taxonomy" id="405034"/>
    <lineage>
        <taxon>Eukaryota</taxon>
        <taxon>Metazoa</taxon>
        <taxon>Ecdysozoa</taxon>
        <taxon>Arthropoda</taxon>
        <taxon>Hexapoda</taxon>
        <taxon>Insecta</taxon>
        <taxon>Pterygota</taxon>
        <taxon>Neoptera</taxon>
        <taxon>Endopterygota</taxon>
        <taxon>Lepidoptera</taxon>
        <taxon>Glossata</taxon>
        <taxon>Ditrysia</taxon>
        <taxon>Papilionoidea</taxon>
        <taxon>Nymphalidae</taxon>
        <taxon>Heliconiinae</taxon>
        <taxon>Argynnini</taxon>
        <taxon>Brenthis</taxon>
    </lineage>
</organism>
<reference evidence="2" key="1">
    <citation type="submission" date="2021-12" db="EMBL/GenBank/DDBJ databases">
        <authorList>
            <person name="Martin H S."/>
        </authorList>
    </citation>
    <scope>NUCLEOTIDE SEQUENCE</scope>
</reference>
<dbReference type="Pfam" id="PF10545">
    <property type="entry name" value="MADF_DNA_bdg"/>
    <property type="match status" value="1"/>
</dbReference>
<dbReference type="PANTHER" id="PTHR21505:SF8">
    <property type="entry name" value="DPT-YFP REPRESSOR BY OVEREXPRESSION, ISOFORM D-RELATED"/>
    <property type="match status" value="1"/>
</dbReference>
<evidence type="ECO:0000313" key="3">
    <source>
        <dbReference type="Proteomes" id="UP000838878"/>
    </source>
</evidence>
<feature type="non-terminal residue" evidence="2">
    <location>
        <position position="231"/>
    </location>
</feature>
<dbReference type="EMBL" id="OV170232">
    <property type="protein sequence ID" value="CAH0717477.1"/>
    <property type="molecule type" value="Genomic_DNA"/>
</dbReference>
<gene>
    <name evidence="2" type="ORF">BINO364_LOCUS4078</name>
</gene>
<evidence type="ECO:0000313" key="2">
    <source>
        <dbReference type="EMBL" id="CAH0717477.1"/>
    </source>
</evidence>
<dbReference type="SMART" id="SM00595">
    <property type="entry name" value="MADF"/>
    <property type="match status" value="1"/>
</dbReference>
<proteinExistence type="predicted"/>
<accession>A0A8J9VSE0</accession>
<dbReference type="AlphaFoldDB" id="A0A8J9VSE0"/>
<dbReference type="OrthoDB" id="6152242at2759"/>
<protein>
    <recommendedName>
        <fullName evidence="1">MADF domain-containing protein</fullName>
    </recommendedName>
</protein>
<sequence>MADTPRNIEDRDFTSLLISLYHDRPELWKIQSKDYSNKHKKSLAVKSIVNVLKTYKTDFDEDKYKKKINVLRTNFNKEYQKIEKAKRSGASSDDIPKPTLWYFNQFLFIKDQLDVVEFESSEQSLTEESPTANLTLPLLKRQKRTPDSTQALTDLAIAYLKKPSENESDVIAKGWAMKLKRLKPDQRRYAEKIINDTLFEAEMGTLTRHGVCFLSSSAPTVSPAPSISPAQ</sequence>
<keyword evidence="3" id="KW-1185">Reference proteome</keyword>
<name>A0A8J9VSE0_9NEOP</name>
<dbReference type="Proteomes" id="UP000838878">
    <property type="component" value="Chromosome 12"/>
</dbReference>
<feature type="domain" description="MADF" evidence="1">
    <location>
        <begin position="16"/>
        <end position="114"/>
    </location>
</feature>
<dbReference type="PANTHER" id="PTHR21505">
    <property type="entry name" value="MADF DOMAIN-CONTAINING PROTEIN-RELATED"/>
    <property type="match status" value="1"/>
</dbReference>